<evidence type="ECO:0000256" key="5">
    <source>
        <dbReference type="RuleBase" id="RU003682"/>
    </source>
</evidence>
<dbReference type="STRING" id="58919.A0A316ZA71"/>
<dbReference type="SUPFAM" id="SSF51197">
    <property type="entry name" value="Clavaminate synthase-like"/>
    <property type="match status" value="1"/>
</dbReference>
<dbReference type="GeneID" id="37269624"/>
<dbReference type="EMBL" id="KZ819290">
    <property type="protein sequence ID" value="PWN98707.1"/>
    <property type="molecule type" value="Genomic_DNA"/>
</dbReference>
<keyword evidence="2 5" id="KW-0479">Metal-binding</keyword>
<protein>
    <submittedName>
        <fullName evidence="8">Clavaminate synthase-like protein</fullName>
    </submittedName>
</protein>
<keyword evidence="9" id="KW-1185">Reference proteome</keyword>
<evidence type="ECO:0000256" key="3">
    <source>
        <dbReference type="ARBA" id="ARBA00023002"/>
    </source>
</evidence>
<dbReference type="AlphaFoldDB" id="A0A316ZA71"/>
<feature type="region of interest" description="Disordered" evidence="6">
    <location>
        <begin position="1"/>
        <end position="27"/>
    </location>
</feature>
<accession>A0A316ZA71</accession>
<sequence>MLEHAAADVPSRSGYSPFGSELTQGQTDHRDQIDYAPEVSSRPSSSFVPHRLLGPNQFLPDAALPAHRDTTLAYFAAAQQLAAQLTRALEAALQLPAGALECYMRSEQDDGYARMKAIRYPAGSAVDGTERKGEQGVGAHKDGGWLTLLATDTAKGLQVQLGTGEWVDVPHRPGCIVVNAGQQLERVSRGALVAATHRVRSEAGGQERYSVRRSGEARGVQVLMAVSLSIVALCALHFFPHRQVAFFSMPALSSVVEPLPESLLGNSGAKALEARKSDVPAQDLWGAAEEPFGAVAWRGISRSHPNVVQRWHTDVA</sequence>
<evidence type="ECO:0000313" key="9">
    <source>
        <dbReference type="Proteomes" id="UP000245946"/>
    </source>
</evidence>
<dbReference type="PANTHER" id="PTHR10209">
    <property type="entry name" value="OXIDOREDUCTASE, 2OG-FE II OXYGENASE FAMILY PROTEIN"/>
    <property type="match status" value="1"/>
</dbReference>
<evidence type="ECO:0000256" key="4">
    <source>
        <dbReference type="ARBA" id="ARBA00023004"/>
    </source>
</evidence>
<keyword evidence="4 5" id="KW-0408">Iron</keyword>
<keyword evidence="3 5" id="KW-0560">Oxidoreductase</keyword>
<dbReference type="GO" id="GO:0016491">
    <property type="term" value="F:oxidoreductase activity"/>
    <property type="evidence" value="ECO:0007669"/>
    <property type="project" value="UniProtKB-KW"/>
</dbReference>
<reference evidence="8 9" key="1">
    <citation type="journal article" date="2018" name="Mol. Biol. Evol.">
        <title>Broad Genomic Sampling Reveals a Smut Pathogenic Ancestry of the Fungal Clade Ustilaginomycotina.</title>
        <authorList>
            <person name="Kijpornyongpan T."/>
            <person name="Mondo S.J."/>
            <person name="Barry K."/>
            <person name="Sandor L."/>
            <person name="Lee J."/>
            <person name="Lipzen A."/>
            <person name="Pangilinan J."/>
            <person name="LaButti K."/>
            <person name="Hainaut M."/>
            <person name="Henrissat B."/>
            <person name="Grigoriev I.V."/>
            <person name="Spatafora J.W."/>
            <person name="Aime M.C."/>
        </authorList>
    </citation>
    <scope>NUCLEOTIDE SEQUENCE [LARGE SCALE GENOMIC DNA]</scope>
    <source>
        <strain evidence="8 9">MCA 4186</strain>
    </source>
</reference>
<dbReference type="OrthoDB" id="288590at2759"/>
<dbReference type="InterPro" id="IPR044861">
    <property type="entry name" value="IPNS-like_FE2OG_OXY"/>
</dbReference>
<dbReference type="InterPro" id="IPR027443">
    <property type="entry name" value="IPNS-like_sf"/>
</dbReference>
<organism evidence="8 9">
    <name type="scientific">Tilletiopsis washingtonensis</name>
    <dbReference type="NCBI Taxonomy" id="58919"/>
    <lineage>
        <taxon>Eukaryota</taxon>
        <taxon>Fungi</taxon>
        <taxon>Dikarya</taxon>
        <taxon>Basidiomycota</taxon>
        <taxon>Ustilaginomycotina</taxon>
        <taxon>Exobasidiomycetes</taxon>
        <taxon>Entylomatales</taxon>
        <taxon>Entylomatales incertae sedis</taxon>
        <taxon>Tilletiopsis</taxon>
    </lineage>
</organism>
<dbReference type="Gene3D" id="2.60.120.330">
    <property type="entry name" value="B-lactam Antibiotic, Isopenicillin N Synthase, Chain"/>
    <property type="match status" value="1"/>
</dbReference>
<dbReference type="PROSITE" id="PS51471">
    <property type="entry name" value="FE2OG_OXY"/>
    <property type="match status" value="1"/>
</dbReference>
<evidence type="ECO:0000259" key="7">
    <source>
        <dbReference type="PROSITE" id="PS51471"/>
    </source>
</evidence>
<dbReference type="Pfam" id="PF03171">
    <property type="entry name" value="2OG-FeII_Oxy"/>
    <property type="match status" value="1"/>
</dbReference>
<gene>
    <name evidence="8" type="ORF">FA09DRAFT_329216</name>
</gene>
<evidence type="ECO:0000313" key="8">
    <source>
        <dbReference type="EMBL" id="PWN98707.1"/>
    </source>
</evidence>
<proteinExistence type="inferred from homology"/>
<name>A0A316ZA71_9BASI</name>
<feature type="domain" description="Fe2OG dioxygenase" evidence="7">
    <location>
        <begin position="111"/>
        <end position="219"/>
    </location>
</feature>
<evidence type="ECO:0000256" key="6">
    <source>
        <dbReference type="SAM" id="MobiDB-lite"/>
    </source>
</evidence>
<dbReference type="RefSeq" id="XP_025598986.1">
    <property type="nucleotide sequence ID" value="XM_025742080.1"/>
</dbReference>
<evidence type="ECO:0000256" key="2">
    <source>
        <dbReference type="ARBA" id="ARBA00022723"/>
    </source>
</evidence>
<evidence type="ECO:0000256" key="1">
    <source>
        <dbReference type="ARBA" id="ARBA00008056"/>
    </source>
</evidence>
<dbReference type="GO" id="GO:0046872">
    <property type="term" value="F:metal ion binding"/>
    <property type="evidence" value="ECO:0007669"/>
    <property type="project" value="UniProtKB-KW"/>
</dbReference>
<dbReference type="PANTHER" id="PTHR10209:SF885">
    <property type="entry name" value="2OG-FE(II) OXYGENASE FAMILY, PUTATIVE (AFU_ORTHOLOGUE AFUA_2G00750)-RELATED"/>
    <property type="match status" value="1"/>
</dbReference>
<dbReference type="Proteomes" id="UP000245946">
    <property type="component" value="Unassembled WGS sequence"/>
</dbReference>
<comment type="similarity">
    <text evidence="1 5">Belongs to the iron/ascorbate-dependent oxidoreductase family.</text>
</comment>
<dbReference type="InterPro" id="IPR005123">
    <property type="entry name" value="Oxoglu/Fe-dep_dioxygenase_dom"/>
</dbReference>